<name>A0A3P7L3H2_STRVU</name>
<accession>A0A3P7L3H2</accession>
<gene>
    <name evidence="1" type="ORF">SVUK_LOCUS9000</name>
</gene>
<dbReference type="AlphaFoldDB" id="A0A3P7L3H2"/>
<evidence type="ECO:0000313" key="1">
    <source>
        <dbReference type="EMBL" id="VDM74002.1"/>
    </source>
</evidence>
<protein>
    <submittedName>
        <fullName evidence="1">Uncharacterized protein</fullName>
    </submittedName>
</protein>
<sequence length="114" mass="12470">MDFPQYAITTVHFVGVANPLAKFFSEFDAPSHLNDLIDCLIPSTISVRGVAYASGAKKLIIVIDERTTNLELFEINAESSEKMKRMDPEGNFVRGVIVTLAPADAKAQVCVLKV</sequence>
<dbReference type="EMBL" id="UYYB01033573">
    <property type="protein sequence ID" value="VDM74002.1"/>
    <property type="molecule type" value="Genomic_DNA"/>
</dbReference>
<reference evidence="1 2" key="1">
    <citation type="submission" date="2018-11" db="EMBL/GenBank/DDBJ databases">
        <authorList>
            <consortium name="Pathogen Informatics"/>
        </authorList>
    </citation>
    <scope>NUCLEOTIDE SEQUENCE [LARGE SCALE GENOMIC DNA]</scope>
</reference>
<organism evidence="1 2">
    <name type="scientific">Strongylus vulgaris</name>
    <name type="common">Blood worm</name>
    <dbReference type="NCBI Taxonomy" id="40348"/>
    <lineage>
        <taxon>Eukaryota</taxon>
        <taxon>Metazoa</taxon>
        <taxon>Ecdysozoa</taxon>
        <taxon>Nematoda</taxon>
        <taxon>Chromadorea</taxon>
        <taxon>Rhabditida</taxon>
        <taxon>Rhabditina</taxon>
        <taxon>Rhabditomorpha</taxon>
        <taxon>Strongyloidea</taxon>
        <taxon>Strongylidae</taxon>
        <taxon>Strongylus</taxon>
    </lineage>
</organism>
<dbReference type="OrthoDB" id="75169at2759"/>
<keyword evidence="2" id="KW-1185">Reference proteome</keyword>
<proteinExistence type="predicted"/>
<evidence type="ECO:0000313" key="2">
    <source>
        <dbReference type="Proteomes" id="UP000270094"/>
    </source>
</evidence>
<dbReference type="Proteomes" id="UP000270094">
    <property type="component" value="Unassembled WGS sequence"/>
</dbReference>